<evidence type="ECO:0000313" key="1">
    <source>
        <dbReference type="EMBL" id="SEF08158.1"/>
    </source>
</evidence>
<dbReference type="Pfam" id="PF11903">
    <property type="entry name" value="ParD_like"/>
    <property type="match status" value="1"/>
</dbReference>
<organism evidence="1 2">
    <name type="scientific">Pseudomonas palleroniana</name>
    <dbReference type="NCBI Taxonomy" id="191390"/>
    <lineage>
        <taxon>Bacteria</taxon>
        <taxon>Pseudomonadati</taxon>
        <taxon>Pseudomonadota</taxon>
        <taxon>Gammaproteobacteria</taxon>
        <taxon>Pseudomonadales</taxon>
        <taxon>Pseudomonadaceae</taxon>
        <taxon>Pseudomonas</taxon>
    </lineage>
</organism>
<proteinExistence type="predicted"/>
<name>A0A1H5P5B9_9PSED</name>
<sequence length="109" mass="12482">MSCNEINRRPAGKSMLTLDLSAGLYERYMKHIRFVYSIYAVNPMGIIKITDPLHEQLRLASAAMDRSINAQAEFWIKIGLLAELNPHLPYNELINKLLLDKPDLIRGRS</sequence>
<dbReference type="EMBL" id="FNUA01000002">
    <property type="protein sequence ID" value="SEF08158.1"/>
    <property type="molecule type" value="Genomic_DNA"/>
</dbReference>
<dbReference type="InterPro" id="IPR021831">
    <property type="entry name" value="ParD-like"/>
</dbReference>
<reference evidence="1 2" key="1">
    <citation type="submission" date="2016-10" db="EMBL/GenBank/DDBJ databases">
        <authorList>
            <person name="de Groot N.N."/>
        </authorList>
    </citation>
    <scope>NUCLEOTIDE SEQUENCE [LARGE SCALE GENOMIC DNA]</scope>
    <source>
        <strain evidence="1 2">BS3265</strain>
    </source>
</reference>
<protein>
    <submittedName>
        <fullName evidence="1">ParD-like antitoxin of type II toxin-antitoxin system</fullName>
    </submittedName>
</protein>
<dbReference type="Proteomes" id="UP000199129">
    <property type="component" value="Unassembled WGS sequence"/>
</dbReference>
<evidence type="ECO:0000313" key="2">
    <source>
        <dbReference type="Proteomes" id="UP000199129"/>
    </source>
</evidence>
<dbReference type="AlphaFoldDB" id="A0A1H5P5B9"/>
<accession>A0A1H5P5B9</accession>
<gene>
    <name evidence="1" type="ORF">SAMN04490198_5166</name>
</gene>